<dbReference type="HOGENOM" id="CLU_2577717_0_0_1"/>
<dbReference type="EnsemblPlants" id="OGLUM10G13980.1">
    <property type="protein sequence ID" value="OGLUM10G13980.1"/>
    <property type="gene ID" value="OGLUM10G13980"/>
</dbReference>
<reference evidence="1" key="1">
    <citation type="submission" date="2015-04" db="UniProtKB">
        <authorList>
            <consortium name="EnsemblPlants"/>
        </authorList>
    </citation>
    <scope>IDENTIFICATION</scope>
</reference>
<organism evidence="1">
    <name type="scientific">Oryza glumipatula</name>
    <dbReference type="NCBI Taxonomy" id="40148"/>
    <lineage>
        <taxon>Eukaryota</taxon>
        <taxon>Viridiplantae</taxon>
        <taxon>Streptophyta</taxon>
        <taxon>Embryophyta</taxon>
        <taxon>Tracheophyta</taxon>
        <taxon>Spermatophyta</taxon>
        <taxon>Magnoliopsida</taxon>
        <taxon>Liliopsida</taxon>
        <taxon>Poales</taxon>
        <taxon>Poaceae</taxon>
        <taxon>BOP clade</taxon>
        <taxon>Oryzoideae</taxon>
        <taxon>Oryzeae</taxon>
        <taxon>Oryzinae</taxon>
        <taxon>Oryza</taxon>
    </lineage>
</organism>
<evidence type="ECO:0000313" key="2">
    <source>
        <dbReference type="Proteomes" id="UP000026961"/>
    </source>
</evidence>
<protein>
    <submittedName>
        <fullName evidence="1">Uncharacterized protein</fullName>
    </submittedName>
</protein>
<keyword evidence="2" id="KW-1185">Reference proteome</keyword>
<dbReference type="Gramene" id="OGLUM10G13980.1">
    <property type="protein sequence ID" value="OGLUM10G13980.1"/>
    <property type="gene ID" value="OGLUM10G13980"/>
</dbReference>
<reference evidence="1" key="2">
    <citation type="submission" date="2018-05" db="EMBL/GenBank/DDBJ databases">
        <title>OgluRS3 (Oryza glumaepatula Reference Sequence Version 3).</title>
        <authorList>
            <person name="Zhang J."/>
            <person name="Kudrna D."/>
            <person name="Lee S."/>
            <person name="Talag J."/>
            <person name="Welchert J."/>
            <person name="Wing R.A."/>
        </authorList>
    </citation>
    <scope>NUCLEOTIDE SEQUENCE [LARGE SCALE GENOMIC DNA]</scope>
</reference>
<dbReference type="AlphaFoldDB" id="A0A0E0BC27"/>
<accession>A0A0E0BC27</accession>
<evidence type="ECO:0000313" key="1">
    <source>
        <dbReference type="EnsemblPlants" id="OGLUM10G13980.1"/>
    </source>
</evidence>
<sequence length="81" mass="8484">MAAELEASSGHGWFPRVGLERCGEAPDGCHRELFVVSGMGEVLAAVDLVTGVEKPMAAKFAAEVGGLGKCRRRRSSTPPVS</sequence>
<proteinExistence type="predicted"/>
<name>A0A0E0BC27_9ORYZ</name>
<dbReference type="Proteomes" id="UP000026961">
    <property type="component" value="Chromosome 10"/>
</dbReference>